<gene>
    <name evidence="12" type="ORF">ACFSJT_06710</name>
</gene>
<dbReference type="InterPro" id="IPR015422">
    <property type="entry name" value="PyrdxlP-dep_Trfase_small"/>
</dbReference>
<dbReference type="InterPro" id="IPR000192">
    <property type="entry name" value="Aminotrans_V_dom"/>
</dbReference>
<keyword evidence="13" id="KW-1185">Reference proteome</keyword>
<dbReference type="InterPro" id="IPR020578">
    <property type="entry name" value="Aminotrans_V_PyrdxlP_BS"/>
</dbReference>
<keyword evidence="6" id="KW-0663">Pyridoxal phosphate</keyword>
<dbReference type="Proteomes" id="UP001597344">
    <property type="component" value="Unassembled WGS sequence"/>
</dbReference>
<dbReference type="SUPFAM" id="SSF53383">
    <property type="entry name" value="PLP-dependent transferases"/>
    <property type="match status" value="1"/>
</dbReference>
<evidence type="ECO:0000256" key="3">
    <source>
        <dbReference type="ARBA" id="ARBA00012239"/>
    </source>
</evidence>
<keyword evidence="5" id="KW-0479">Metal-binding</keyword>
<evidence type="ECO:0000313" key="12">
    <source>
        <dbReference type="EMBL" id="MFD2186478.1"/>
    </source>
</evidence>
<dbReference type="InterPro" id="IPR015421">
    <property type="entry name" value="PyrdxlP-dep_Trfase_major"/>
</dbReference>
<proteinExistence type="inferred from homology"/>
<evidence type="ECO:0000256" key="1">
    <source>
        <dbReference type="ARBA" id="ARBA00001933"/>
    </source>
</evidence>
<keyword evidence="8" id="KW-0411">Iron-sulfur</keyword>
<evidence type="ECO:0000256" key="8">
    <source>
        <dbReference type="ARBA" id="ARBA00023014"/>
    </source>
</evidence>
<sequence length="353" mass="39158">MNNKPIYLDNASTTKVDDRVLNAMLPYFNELYGNASSNHEFGKQSMDAITNARKEVANLINAIPEEIVFTSGATEAINMAIKGYWEANHERGNHIITVKTEHKAVLKTCEYLEEKGVEVTYLDINEDGVIELQDLIDAIKEDTILVSIMYVNNEIGVIQPIQEIGSICKERNIAFFTDATQAVGKMVVDVLEDNIDILCFSAHKINGPKGTGALYIKNDIKLIPLIHGGGQENELRGGTHNTPGIVGLGKACEIVDADLQNIIVSILDKRDEFEKHIETNNIGVINFKDTNRAPHISSITLNNIDAEDYLLQHKEEFYASTASACNSNLVEISHVIEVSSIENKEHVFRVSFS</sequence>
<dbReference type="PANTHER" id="PTHR11601:SF34">
    <property type="entry name" value="CYSTEINE DESULFURASE"/>
    <property type="match status" value="1"/>
</dbReference>
<evidence type="ECO:0000256" key="7">
    <source>
        <dbReference type="ARBA" id="ARBA00023004"/>
    </source>
</evidence>
<comment type="similarity">
    <text evidence="2">Belongs to the class-V pyridoxal-phosphate-dependent aminotransferase family. NifS/IscS subfamily.</text>
</comment>
<dbReference type="Gene3D" id="1.10.260.50">
    <property type="match status" value="1"/>
</dbReference>
<dbReference type="InterPro" id="IPR015424">
    <property type="entry name" value="PyrdxlP-dep_Trfase"/>
</dbReference>
<evidence type="ECO:0000256" key="9">
    <source>
        <dbReference type="ARBA" id="ARBA00050776"/>
    </source>
</evidence>
<dbReference type="EC" id="2.8.1.7" evidence="3"/>
<dbReference type="PROSITE" id="PS00018">
    <property type="entry name" value="EF_HAND_1"/>
    <property type="match status" value="1"/>
</dbReference>
<evidence type="ECO:0000256" key="10">
    <source>
        <dbReference type="RuleBase" id="RU004504"/>
    </source>
</evidence>
<evidence type="ECO:0000256" key="4">
    <source>
        <dbReference type="ARBA" id="ARBA00022679"/>
    </source>
</evidence>
<dbReference type="PIRSF" id="PIRSF005572">
    <property type="entry name" value="NifS"/>
    <property type="match status" value="1"/>
</dbReference>
<dbReference type="Gene3D" id="3.90.1150.10">
    <property type="entry name" value="Aspartate Aminotransferase, domain 1"/>
    <property type="match status" value="1"/>
</dbReference>
<comment type="catalytic activity">
    <reaction evidence="9">
        <text>(sulfur carrier)-H + L-cysteine = (sulfur carrier)-SH + L-alanine</text>
        <dbReference type="Rhea" id="RHEA:43892"/>
        <dbReference type="Rhea" id="RHEA-COMP:14737"/>
        <dbReference type="Rhea" id="RHEA-COMP:14739"/>
        <dbReference type="ChEBI" id="CHEBI:29917"/>
        <dbReference type="ChEBI" id="CHEBI:35235"/>
        <dbReference type="ChEBI" id="CHEBI:57972"/>
        <dbReference type="ChEBI" id="CHEBI:64428"/>
        <dbReference type="EC" id="2.8.1.7"/>
    </reaction>
</comment>
<keyword evidence="4" id="KW-0808">Transferase</keyword>
<evidence type="ECO:0000256" key="2">
    <source>
        <dbReference type="ARBA" id="ARBA00006490"/>
    </source>
</evidence>
<dbReference type="PROSITE" id="PS00595">
    <property type="entry name" value="AA_TRANSFER_CLASS_5"/>
    <property type="match status" value="1"/>
</dbReference>
<evidence type="ECO:0000259" key="11">
    <source>
        <dbReference type="Pfam" id="PF00266"/>
    </source>
</evidence>
<dbReference type="InterPro" id="IPR018247">
    <property type="entry name" value="EF_Hand_1_Ca_BS"/>
</dbReference>
<dbReference type="EMBL" id="JBHUHY010000003">
    <property type="protein sequence ID" value="MFD2186478.1"/>
    <property type="molecule type" value="Genomic_DNA"/>
</dbReference>
<keyword evidence="7" id="KW-0408">Iron</keyword>
<dbReference type="InterPro" id="IPR016454">
    <property type="entry name" value="Cysteine_dSase"/>
</dbReference>
<accession>A0ABW5AU02</accession>
<evidence type="ECO:0000256" key="6">
    <source>
        <dbReference type="ARBA" id="ARBA00022898"/>
    </source>
</evidence>
<dbReference type="Pfam" id="PF00266">
    <property type="entry name" value="Aminotran_5"/>
    <property type="match status" value="1"/>
</dbReference>
<evidence type="ECO:0000313" key="13">
    <source>
        <dbReference type="Proteomes" id="UP001597344"/>
    </source>
</evidence>
<organism evidence="12 13">
    <name type="scientific">Aquimarina celericrescens</name>
    <dbReference type="NCBI Taxonomy" id="1964542"/>
    <lineage>
        <taxon>Bacteria</taxon>
        <taxon>Pseudomonadati</taxon>
        <taxon>Bacteroidota</taxon>
        <taxon>Flavobacteriia</taxon>
        <taxon>Flavobacteriales</taxon>
        <taxon>Flavobacteriaceae</taxon>
        <taxon>Aquimarina</taxon>
    </lineage>
</organism>
<comment type="caution">
    <text evidence="12">The sequence shown here is derived from an EMBL/GenBank/DDBJ whole genome shotgun (WGS) entry which is preliminary data.</text>
</comment>
<comment type="cofactor">
    <cofactor evidence="1 10">
        <name>pyridoxal 5'-phosphate</name>
        <dbReference type="ChEBI" id="CHEBI:597326"/>
    </cofactor>
</comment>
<protein>
    <recommendedName>
        <fullName evidence="3">cysteine desulfurase</fullName>
        <ecNumber evidence="3">2.8.1.7</ecNumber>
    </recommendedName>
</protein>
<dbReference type="Gene3D" id="3.40.640.10">
    <property type="entry name" value="Type I PLP-dependent aspartate aminotransferase-like (Major domain)"/>
    <property type="match status" value="1"/>
</dbReference>
<dbReference type="PANTHER" id="PTHR11601">
    <property type="entry name" value="CYSTEINE DESULFURYLASE FAMILY MEMBER"/>
    <property type="match status" value="1"/>
</dbReference>
<feature type="domain" description="Aminotransferase class V" evidence="11">
    <location>
        <begin position="6"/>
        <end position="326"/>
    </location>
</feature>
<dbReference type="RefSeq" id="WP_378319452.1">
    <property type="nucleotide sequence ID" value="NZ_JBHUHY010000003.1"/>
</dbReference>
<evidence type="ECO:0000256" key="5">
    <source>
        <dbReference type="ARBA" id="ARBA00022723"/>
    </source>
</evidence>
<reference evidence="13" key="1">
    <citation type="journal article" date="2019" name="Int. J. Syst. Evol. Microbiol.">
        <title>The Global Catalogue of Microorganisms (GCM) 10K type strain sequencing project: providing services to taxonomists for standard genome sequencing and annotation.</title>
        <authorList>
            <consortium name="The Broad Institute Genomics Platform"/>
            <consortium name="The Broad Institute Genome Sequencing Center for Infectious Disease"/>
            <person name="Wu L."/>
            <person name="Ma J."/>
        </authorList>
    </citation>
    <scope>NUCLEOTIDE SEQUENCE [LARGE SCALE GENOMIC DNA]</scope>
    <source>
        <strain evidence="13">DT92</strain>
    </source>
</reference>
<name>A0ABW5AU02_9FLAO</name>